<sequence>MYLSKFFNLIALKSKDPEVTNHTHGVFVEIKGKGILIIGKSGIGKSEVVLDLISRGHKLIADDSVSFYKNDKNKIIGKAPSLLKNLMEVRGLGILDIKKLFGRKSVALEQKLFLVIELKKFRKKLDCSRLEMTVNTFRLIDINIPKIEIPMTQTRHISLLIETAVKNYILLKNGPSTISHLSQKLNLQLSLDH</sequence>
<dbReference type="InterPro" id="IPR011104">
    <property type="entry name" value="Hpr_kin/Pase_C"/>
</dbReference>
<evidence type="ECO:0000313" key="2">
    <source>
        <dbReference type="EMBL" id="QDD14018.1"/>
    </source>
</evidence>
<dbReference type="PANTHER" id="PTHR30305">
    <property type="entry name" value="PROTEIN YJDM-RELATED"/>
    <property type="match status" value="1"/>
</dbReference>
<reference evidence="2 3" key="1">
    <citation type="journal article" date="2019" name="ISME J.">
        <title>Evolution in action: habitat transition from sediment to the pelagial leads to genome streamlining in Methylophilaceae.</title>
        <authorList>
            <person name="Salcher M."/>
            <person name="Schaefle D."/>
            <person name="Kaspar M."/>
            <person name="Neuenschwander S.M."/>
            <person name="Ghai R."/>
        </authorList>
    </citation>
    <scope>NUCLEOTIDE SEQUENCE [LARGE SCALE GENOMIC DNA]</scope>
    <source>
        <strain evidence="2 3">MMS-RI-1</strain>
    </source>
</reference>
<dbReference type="PANTHER" id="PTHR30305:SF1">
    <property type="entry name" value="HPR KINASE_PHOSPHORYLASE"/>
    <property type="match status" value="1"/>
</dbReference>
<dbReference type="SUPFAM" id="SSF53795">
    <property type="entry name" value="PEP carboxykinase-like"/>
    <property type="match status" value="1"/>
</dbReference>
<dbReference type="GO" id="GO:0000155">
    <property type="term" value="F:phosphorelay sensor kinase activity"/>
    <property type="evidence" value="ECO:0007669"/>
    <property type="project" value="InterPro"/>
</dbReference>
<dbReference type="AlphaFoldDB" id="A0AAE6FUH7"/>
<accession>A0AAE6FUH7</accession>
<dbReference type="Gene3D" id="3.40.50.300">
    <property type="entry name" value="P-loop containing nucleotide triphosphate hydrolases"/>
    <property type="match status" value="1"/>
</dbReference>
<evidence type="ECO:0000313" key="3">
    <source>
        <dbReference type="Proteomes" id="UP000312102"/>
    </source>
</evidence>
<feature type="domain" description="HPr kinase/phosphorylase C-terminal" evidence="1">
    <location>
        <begin position="21"/>
        <end position="184"/>
    </location>
</feature>
<dbReference type="KEGG" id="mrk:FIT61_06240"/>
<gene>
    <name evidence="2" type="ORF">FIT61_06240</name>
</gene>
<keyword evidence="3" id="KW-1185">Reference proteome</keyword>
<organism evidence="2 3">
    <name type="scientific">Candidatus Methylopumilus rimovensis</name>
    <dbReference type="NCBI Taxonomy" id="2588535"/>
    <lineage>
        <taxon>Bacteria</taxon>
        <taxon>Pseudomonadati</taxon>
        <taxon>Pseudomonadota</taxon>
        <taxon>Betaproteobacteria</taxon>
        <taxon>Nitrosomonadales</taxon>
        <taxon>Methylophilaceae</taxon>
        <taxon>Candidatus Methylopumilus</taxon>
    </lineage>
</organism>
<dbReference type="CDD" id="cd01918">
    <property type="entry name" value="HprK_C"/>
    <property type="match status" value="1"/>
</dbReference>
<name>A0AAE6FUH7_9PROT</name>
<dbReference type="Pfam" id="PF07475">
    <property type="entry name" value="Hpr_kinase_C"/>
    <property type="match status" value="1"/>
</dbReference>
<evidence type="ECO:0000259" key="1">
    <source>
        <dbReference type="Pfam" id="PF07475"/>
    </source>
</evidence>
<dbReference type="InterPro" id="IPR027417">
    <property type="entry name" value="P-loop_NTPase"/>
</dbReference>
<proteinExistence type="predicted"/>
<dbReference type="RefSeq" id="WP_139883804.1">
    <property type="nucleotide sequence ID" value="NZ_CP040986.1"/>
</dbReference>
<protein>
    <recommendedName>
        <fullName evidence="1">HPr kinase/phosphorylase C-terminal domain-containing protein</fullName>
    </recommendedName>
</protein>
<dbReference type="GO" id="GO:0005524">
    <property type="term" value="F:ATP binding"/>
    <property type="evidence" value="ECO:0007669"/>
    <property type="project" value="InterPro"/>
</dbReference>
<dbReference type="GO" id="GO:0006109">
    <property type="term" value="P:regulation of carbohydrate metabolic process"/>
    <property type="evidence" value="ECO:0007669"/>
    <property type="project" value="InterPro"/>
</dbReference>
<dbReference type="EMBL" id="CP040986">
    <property type="protein sequence ID" value="QDD14018.1"/>
    <property type="molecule type" value="Genomic_DNA"/>
</dbReference>
<dbReference type="Proteomes" id="UP000312102">
    <property type="component" value="Chromosome"/>
</dbReference>